<evidence type="ECO:0000256" key="4">
    <source>
        <dbReference type="ARBA" id="ARBA00022960"/>
    </source>
</evidence>
<feature type="transmembrane region" description="Helical" evidence="11">
    <location>
        <begin position="292"/>
        <end position="316"/>
    </location>
</feature>
<evidence type="ECO:0000256" key="1">
    <source>
        <dbReference type="ARBA" id="ARBA00004651"/>
    </source>
</evidence>
<dbReference type="PANTHER" id="PTHR43486">
    <property type="entry name" value="LIPID II FLIPPASE MURJ-RELATED"/>
    <property type="match status" value="1"/>
</dbReference>
<evidence type="ECO:0000256" key="10">
    <source>
        <dbReference type="SAM" id="MobiDB-lite"/>
    </source>
</evidence>
<dbReference type="AlphaFoldDB" id="A0A157P0C1"/>
<dbReference type="EMBL" id="FKBS01000014">
    <property type="protein sequence ID" value="SAI27007.1"/>
    <property type="molecule type" value="Genomic_DNA"/>
</dbReference>
<organism evidence="12 13">
    <name type="scientific">Bordetella ansorpii</name>
    <dbReference type="NCBI Taxonomy" id="288768"/>
    <lineage>
        <taxon>Bacteria</taxon>
        <taxon>Pseudomonadati</taxon>
        <taxon>Pseudomonadota</taxon>
        <taxon>Betaproteobacteria</taxon>
        <taxon>Burkholderiales</taxon>
        <taxon>Alcaligenaceae</taxon>
        <taxon>Bordetella</taxon>
    </lineage>
</organism>
<feature type="transmembrane region" description="Helical" evidence="11">
    <location>
        <begin position="253"/>
        <end position="272"/>
    </location>
</feature>
<dbReference type="GO" id="GO:0005886">
    <property type="term" value="C:plasma membrane"/>
    <property type="evidence" value="ECO:0007669"/>
    <property type="project" value="UniProtKB-SubCell"/>
</dbReference>
<gene>
    <name evidence="12" type="primary">murJ_1</name>
    <name evidence="12" type="ORF">SAMEA1982600_02127</name>
</gene>
<accession>A0A157P0C1</accession>
<feature type="transmembrane region" description="Helical" evidence="11">
    <location>
        <begin position="117"/>
        <end position="136"/>
    </location>
</feature>
<feature type="transmembrane region" description="Helical" evidence="11">
    <location>
        <begin position="156"/>
        <end position="174"/>
    </location>
</feature>
<sequence>MRRRGRVPHRVQLDLKAFIRRFENVHPDHQRIFRGAFRVALFLILGKAAGALKEMAVAYRYGISDAVDAYQFTLTMANWLPVTLVGSLSVVLIPVLVKLRRTPLHERDRFIQELQGITLLIGIALAVLTAVAWPWVLRWLGPGLSPTVAGMTHELLFAFVPVSALLLIAGISAARLRAHERHVNTLLDSVPAVATLAWVMLAATTSDNVGPLLWGTLVGYTIQVAWLAWLAARADGGLWGVPRVSLSSPHWHGLLTALGVMTIGQVAMSFVGPIDQYAAANLGDNANATLGYATRLLSLVLGVGAASVGRAALPVLADVQSRGDIVRARAMALKWSVLMVGAGVAAVVVGWLLAPWGVALLFERGAFTAQNTAAVASVLRWGLLQLPFYFGVLILVQLLASQGRYRIMASIAVANFALKAGMTLYLAPRMGAEGIMLATSLMYLLSYACYTLVALRQPPAAPPKGGVSDTAAPVQAKGAA</sequence>
<evidence type="ECO:0000256" key="11">
    <source>
        <dbReference type="SAM" id="Phobius"/>
    </source>
</evidence>
<evidence type="ECO:0000256" key="8">
    <source>
        <dbReference type="ARBA" id="ARBA00060041"/>
    </source>
</evidence>
<keyword evidence="3 11" id="KW-0812">Transmembrane</keyword>
<keyword evidence="4" id="KW-0133">Cell shape</keyword>
<feature type="transmembrane region" description="Helical" evidence="11">
    <location>
        <begin position="186"/>
        <end position="206"/>
    </location>
</feature>
<protein>
    <submittedName>
        <fullName evidence="12">Membrane protein</fullName>
    </submittedName>
</protein>
<evidence type="ECO:0000256" key="7">
    <source>
        <dbReference type="ARBA" id="ARBA00023136"/>
    </source>
</evidence>
<feature type="transmembrane region" description="Helical" evidence="11">
    <location>
        <begin position="39"/>
        <end position="59"/>
    </location>
</feature>
<reference evidence="12 13" key="1">
    <citation type="submission" date="2016-03" db="EMBL/GenBank/DDBJ databases">
        <authorList>
            <consortium name="Pathogen Informatics"/>
        </authorList>
    </citation>
    <scope>NUCLEOTIDE SEQUENCE [LARGE SCALE GENOMIC DNA]</scope>
    <source>
        <strain evidence="12 13">NCTC13364</strain>
    </source>
</reference>
<evidence type="ECO:0000313" key="13">
    <source>
        <dbReference type="Proteomes" id="UP000077037"/>
    </source>
</evidence>
<dbReference type="Pfam" id="PF03023">
    <property type="entry name" value="MurJ"/>
    <property type="match status" value="1"/>
</dbReference>
<feature type="region of interest" description="Disordered" evidence="10">
    <location>
        <begin position="461"/>
        <end position="480"/>
    </location>
</feature>
<evidence type="ECO:0000256" key="3">
    <source>
        <dbReference type="ARBA" id="ARBA00022692"/>
    </source>
</evidence>
<feature type="transmembrane region" description="Helical" evidence="11">
    <location>
        <begin position="407"/>
        <end position="428"/>
    </location>
</feature>
<dbReference type="InterPro" id="IPR004268">
    <property type="entry name" value="MurJ"/>
</dbReference>
<evidence type="ECO:0000256" key="5">
    <source>
        <dbReference type="ARBA" id="ARBA00022984"/>
    </source>
</evidence>
<evidence type="ECO:0000256" key="6">
    <source>
        <dbReference type="ARBA" id="ARBA00022989"/>
    </source>
</evidence>
<feature type="transmembrane region" description="Helical" evidence="11">
    <location>
        <begin position="434"/>
        <end position="455"/>
    </location>
</feature>
<feature type="transmembrane region" description="Helical" evidence="11">
    <location>
        <begin position="337"/>
        <end position="358"/>
    </location>
</feature>
<keyword evidence="6 11" id="KW-1133">Transmembrane helix</keyword>
<keyword evidence="5" id="KW-0573">Peptidoglycan synthesis</keyword>
<name>A0A157P0C1_9BORD</name>
<feature type="transmembrane region" description="Helical" evidence="11">
    <location>
        <begin position="378"/>
        <end position="400"/>
    </location>
</feature>
<comment type="subcellular location">
    <subcellularLocation>
        <location evidence="1">Cell membrane</location>
        <topology evidence="1">Multi-pass membrane protein</topology>
    </subcellularLocation>
</comment>
<evidence type="ECO:0000313" key="12">
    <source>
        <dbReference type="EMBL" id="SAI27007.1"/>
    </source>
</evidence>
<dbReference type="PANTHER" id="PTHR43486:SF1">
    <property type="entry name" value="LIPID II FLIPPASE MURJ-RELATED"/>
    <property type="match status" value="1"/>
</dbReference>
<comment type="function">
    <text evidence="8">Involved in peptidoglycan biosynthesis. Transports lipid-linked peptidoglycan precursors from the inner to the outer leaflet of the cytoplasmic membrane.</text>
</comment>
<feature type="transmembrane region" description="Helical" evidence="11">
    <location>
        <begin position="79"/>
        <end position="97"/>
    </location>
</feature>
<feature type="transmembrane region" description="Helical" evidence="11">
    <location>
        <begin position="212"/>
        <end position="232"/>
    </location>
</feature>
<dbReference type="GO" id="GO:0009252">
    <property type="term" value="P:peptidoglycan biosynthetic process"/>
    <property type="evidence" value="ECO:0007669"/>
    <property type="project" value="UniProtKB-KW"/>
</dbReference>
<keyword evidence="2" id="KW-1003">Cell membrane</keyword>
<evidence type="ECO:0000256" key="2">
    <source>
        <dbReference type="ARBA" id="ARBA00022475"/>
    </source>
</evidence>
<evidence type="ECO:0000256" key="9">
    <source>
        <dbReference type="ARBA" id="ARBA00061532"/>
    </source>
</evidence>
<comment type="similarity">
    <text evidence="9">Belongs to the MurJ/MviN family.</text>
</comment>
<keyword evidence="7 11" id="KW-0472">Membrane</keyword>
<proteinExistence type="inferred from homology"/>
<dbReference type="GO" id="GO:0008360">
    <property type="term" value="P:regulation of cell shape"/>
    <property type="evidence" value="ECO:0007669"/>
    <property type="project" value="UniProtKB-KW"/>
</dbReference>
<dbReference type="Proteomes" id="UP000077037">
    <property type="component" value="Unassembled WGS sequence"/>
</dbReference>